<organism evidence="1 2">
    <name type="scientific">Rhynchospora tenuis</name>
    <dbReference type="NCBI Taxonomy" id="198213"/>
    <lineage>
        <taxon>Eukaryota</taxon>
        <taxon>Viridiplantae</taxon>
        <taxon>Streptophyta</taxon>
        <taxon>Embryophyta</taxon>
        <taxon>Tracheophyta</taxon>
        <taxon>Spermatophyta</taxon>
        <taxon>Magnoliopsida</taxon>
        <taxon>Liliopsida</taxon>
        <taxon>Poales</taxon>
        <taxon>Cyperaceae</taxon>
        <taxon>Cyperoideae</taxon>
        <taxon>Rhynchosporeae</taxon>
        <taxon>Rhynchospora</taxon>
    </lineage>
</organism>
<accession>A0AAD5ZHL0</accession>
<protein>
    <submittedName>
        <fullName evidence="1">Uncharacterized protein</fullName>
    </submittedName>
</protein>
<keyword evidence="2" id="KW-1185">Reference proteome</keyword>
<dbReference type="EMBL" id="JAMRDG010000001">
    <property type="protein sequence ID" value="KAJ3698042.1"/>
    <property type="molecule type" value="Genomic_DNA"/>
</dbReference>
<dbReference type="PANTHER" id="PTHR33108">
    <property type="entry name" value="OS01G0745000 PROTEIN"/>
    <property type="match status" value="1"/>
</dbReference>
<dbReference type="Pfam" id="PF07911">
    <property type="entry name" value="DUF1677"/>
    <property type="match status" value="1"/>
</dbReference>
<dbReference type="InterPro" id="IPR012876">
    <property type="entry name" value="DUF1677_pln"/>
</dbReference>
<reference evidence="1 2" key="1">
    <citation type="journal article" date="2022" name="Cell">
        <title>Repeat-based holocentromeres influence genome architecture and karyotype evolution.</title>
        <authorList>
            <person name="Hofstatter P.G."/>
            <person name="Thangavel G."/>
            <person name="Lux T."/>
            <person name="Neumann P."/>
            <person name="Vondrak T."/>
            <person name="Novak P."/>
            <person name="Zhang M."/>
            <person name="Costa L."/>
            <person name="Castellani M."/>
            <person name="Scott A."/>
            <person name="Toegelov H."/>
            <person name="Fuchs J."/>
            <person name="Mata-Sucre Y."/>
            <person name="Dias Y."/>
            <person name="Vanzela A.L.L."/>
            <person name="Huettel B."/>
            <person name="Almeida C.C.S."/>
            <person name="Simkova H."/>
            <person name="Souza G."/>
            <person name="Pedrosa-Harand A."/>
            <person name="Macas J."/>
            <person name="Mayer K.F.X."/>
            <person name="Houben A."/>
            <person name="Marques A."/>
        </authorList>
    </citation>
    <scope>NUCLEOTIDE SEQUENCE [LARGE SCALE GENOMIC DNA]</scope>
    <source>
        <strain evidence="1">RhyTen1mFocal</strain>
    </source>
</reference>
<gene>
    <name evidence="1" type="ORF">LUZ61_001747</name>
</gene>
<comment type="caution">
    <text evidence="1">The sequence shown here is derived from an EMBL/GenBank/DDBJ whole genome shotgun (WGS) entry which is preliminary data.</text>
</comment>
<sequence>MSPMMELPDTTVPTQEVETAICECCSLVEECTPRYANQIRQTYAGHWVCGLCGDAIKEERVRSLTPISIEEAVTRHANFYRGIRTPPPEGGEVLVAALSQLLRRGLTGSPRAVRSTPNSPRTKLGTPFMARELPRSESCLSALGKTI</sequence>
<evidence type="ECO:0000313" key="1">
    <source>
        <dbReference type="EMBL" id="KAJ3698042.1"/>
    </source>
</evidence>
<dbReference type="Proteomes" id="UP001210211">
    <property type="component" value="Unassembled WGS sequence"/>
</dbReference>
<dbReference type="AlphaFoldDB" id="A0AAD5ZHL0"/>
<proteinExistence type="predicted"/>
<evidence type="ECO:0000313" key="2">
    <source>
        <dbReference type="Proteomes" id="UP001210211"/>
    </source>
</evidence>
<name>A0AAD5ZHL0_9POAL</name>
<dbReference type="PANTHER" id="PTHR33108:SF32">
    <property type="entry name" value="DUF1677 FAMILY PROTEIN (DUF1677)"/>
    <property type="match status" value="1"/>
</dbReference>